<proteinExistence type="predicted"/>
<reference evidence="1 2" key="1">
    <citation type="submission" date="2018-12" db="EMBL/GenBank/DDBJ databases">
        <title>Legionella sp,whole genome shotgun sequence.</title>
        <authorList>
            <person name="Wu H."/>
        </authorList>
    </citation>
    <scope>NUCLEOTIDE SEQUENCE [LARGE SCALE GENOMIC DNA]</scope>
    <source>
        <strain evidence="2">km714</strain>
    </source>
</reference>
<evidence type="ECO:0000313" key="2">
    <source>
        <dbReference type="Proteomes" id="UP000288012"/>
    </source>
</evidence>
<protein>
    <submittedName>
        <fullName evidence="1">Uncharacterized protein</fullName>
    </submittedName>
</protein>
<gene>
    <name evidence="1" type="ORF">EKM59_07345</name>
</gene>
<dbReference type="RefSeq" id="WP_127033564.1">
    <property type="nucleotide sequence ID" value="NZ_RZGR01000020.1"/>
</dbReference>
<dbReference type="Proteomes" id="UP000288012">
    <property type="component" value="Unassembled WGS sequence"/>
</dbReference>
<name>A0A3S0VA61_9GAMM</name>
<organism evidence="1 2">
    <name type="scientific">Legionella septentrionalis</name>
    <dbReference type="NCBI Taxonomy" id="2498109"/>
    <lineage>
        <taxon>Bacteria</taxon>
        <taxon>Pseudomonadati</taxon>
        <taxon>Pseudomonadota</taxon>
        <taxon>Gammaproteobacteria</taxon>
        <taxon>Legionellales</taxon>
        <taxon>Legionellaceae</taxon>
        <taxon>Legionella</taxon>
    </lineage>
</organism>
<sequence length="76" mass="9107">MRHQEKTQLDIEHLLFELSCCVNNLSRYRLNLNYDDIQQAELSLNKLELIISFVKQAKKSAEQHRVLTRYMLKTIE</sequence>
<evidence type="ECO:0000313" key="1">
    <source>
        <dbReference type="EMBL" id="RUQ85123.1"/>
    </source>
</evidence>
<dbReference type="EMBL" id="RZGR01000020">
    <property type="protein sequence ID" value="RUQ85123.1"/>
    <property type="molecule type" value="Genomic_DNA"/>
</dbReference>
<comment type="caution">
    <text evidence="1">The sequence shown here is derived from an EMBL/GenBank/DDBJ whole genome shotgun (WGS) entry which is preliminary data.</text>
</comment>
<dbReference type="AlphaFoldDB" id="A0A3S0VA61"/>
<accession>A0A3S0VA61</accession>
<keyword evidence="2" id="KW-1185">Reference proteome</keyword>